<protein>
    <submittedName>
        <fullName evidence="2">Uncharacterized protein</fullName>
    </submittedName>
</protein>
<dbReference type="Proteomes" id="UP001206925">
    <property type="component" value="Unassembled WGS sequence"/>
</dbReference>
<feature type="compositionally biased region" description="Polar residues" evidence="1">
    <location>
        <begin position="1"/>
        <end position="17"/>
    </location>
</feature>
<sequence>MTENHTIEQCSSEMDQQNNNNNKKKDVTEDPETFSCMLQPCPPDSDPNYIGIRRILLFRKAQSGVLRRKDWRCNGRGYVAYRNFINRPDNWLNSQIPSRTSTPGT</sequence>
<proteinExistence type="predicted"/>
<evidence type="ECO:0000313" key="2">
    <source>
        <dbReference type="EMBL" id="KAI7748306.1"/>
    </source>
</evidence>
<reference evidence="2" key="1">
    <citation type="submission" date="2022-06" db="EMBL/GenBank/DDBJ databases">
        <title>Uncovering the hologenomic basis of an extraordinary plant invasion.</title>
        <authorList>
            <person name="Bieker V.C."/>
            <person name="Martin M.D."/>
            <person name="Gilbert T."/>
            <person name="Hodgins K."/>
            <person name="Battlay P."/>
            <person name="Petersen B."/>
            <person name="Wilson J."/>
        </authorList>
    </citation>
    <scope>NUCLEOTIDE SEQUENCE</scope>
    <source>
        <strain evidence="2">AA19_3_7</strain>
        <tissue evidence="2">Leaf</tissue>
    </source>
</reference>
<dbReference type="AlphaFoldDB" id="A0AAD5CU35"/>
<dbReference type="EMBL" id="JAMZMK010006565">
    <property type="protein sequence ID" value="KAI7748306.1"/>
    <property type="molecule type" value="Genomic_DNA"/>
</dbReference>
<accession>A0AAD5CU35</accession>
<keyword evidence="3" id="KW-1185">Reference proteome</keyword>
<gene>
    <name evidence="2" type="ORF">M8C21_012113</name>
</gene>
<organism evidence="2 3">
    <name type="scientific">Ambrosia artemisiifolia</name>
    <name type="common">Common ragweed</name>
    <dbReference type="NCBI Taxonomy" id="4212"/>
    <lineage>
        <taxon>Eukaryota</taxon>
        <taxon>Viridiplantae</taxon>
        <taxon>Streptophyta</taxon>
        <taxon>Embryophyta</taxon>
        <taxon>Tracheophyta</taxon>
        <taxon>Spermatophyta</taxon>
        <taxon>Magnoliopsida</taxon>
        <taxon>eudicotyledons</taxon>
        <taxon>Gunneridae</taxon>
        <taxon>Pentapetalae</taxon>
        <taxon>asterids</taxon>
        <taxon>campanulids</taxon>
        <taxon>Asterales</taxon>
        <taxon>Asteraceae</taxon>
        <taxon>Asteroideae</taxon>
        <taxon>Heliantheae alliance</taxon>
        <taxon>Heliantheae</taxon>
        <taxon>Ambrosia</taxon>
    </lineage>
</organism>
<feature type="region of interest" description="Disordered" evidence="1">
    <location>
        <begin position="1"/>
        <end position="31"/>
    </location>
</feature>
<name>A0AAD5CU35_AMBAR</name>
<feature type="non-terminal residue" evidence="2">
    <location>
        <position position="1"/>
    </location>
</feature>
<evidence type="ECO:0000256" key="1">
    <source>
        <dbReference type="SAM" id="MobiDB-lite"/>
    </source>
</evidence>
<comment type="caution">
    <text evidence="2">The sequence shown here is derived from an EMBL/GenBank/DDBJ whole genome shotgun (WGS) entry which is preliminary data.</text>
</comment>
<evidence type="ECO:0000313" key="3">
    <source>
        <dbReference type="Proteomes" id="UP001206925"/>
    </source>
</evidence>